<organism evidence="1 2">
    <name type="scientific">Linnemannia gamsii</name>
    <dbReference type="NCBI Taxonomy" id="64522"/>
    <lineage>
        <taxon>Eukaryota</taxon>
        <taxon>Fungi</taxon>
        <taxon>Fungi incertae sedis</taxon>
        <taxon>Mucoromycota</taxon>
        <taxon>Mortierellomycotina</taxon>
        <taxon>Mortierellomycetes</taxon>
        <taxon>Mortierellales</taxon>
        <taxon>Mortierellaceae</taxon>
        <taxon>Linnemannia</taxon>
    </lineage>
</organism>
<dbReference type="EMBL" id="JAAAIM010001149">
    <property type="protein sequence ID" value="KAG0281903.1"/>
    <property type="molecule type" value="Genomic_DNA"/>
</dbReference>
<evidence type="ECO:0000313" key="1">
    <source>
        <dbReference type="EMBL" id="KAG0281903.1"/>
    </source>
</evidence>
<dbReference type="Proteomes" id="UP001194696">
    <property type="component" value="Unassembled WGS sequence"/>
</dbReference>
<evidence type="ECO:0008006" key="3">
    <source>
        <dbReference type="Google" id="ProtNLM"/>
    </source>
</evidence>
<evidence type="ECO:0000313" key="2">
    <source>
        <dbReference type="Proteomes" id="UP001194696"/>
    </source>
</evidence>
<comment type="caution">
    <text evidence="1">The sequence shown here is derived from an EMBL/GenBank/DDBJ whole genome shotgun (WGS) entry which is preliminary data.</text>
</comment>
<keyword evidence="2" id="KW-1185">Reference proteome</keyword>
<sequence>MVVDEFLFKLGVVADLKQAKQFRQTLSDVARTASIAVTAVGALTGGITVFFAKALNGLDTLNQAARATGASAEYLQQLGFAAAQNGASMESALSSMRGLSKVIGEAADGMGRGARAFEHYGLSAKNADGSIKSVTHMIGELQNKMQRLSDPQRSAFLQKMGIDAAMLQTLRLSKAELHDLMQEAQELAQFQKITRQLAANIKALLHLLFAQLGNFASKAWENILKSALNQMADFIAGCFETAFNRVFHAWDKLTGWLTRGWAKLQSGFGLVGEKLNLTQAGGISQAVNVALAYAHPAASQMIQHHSNQSNRTHQQTVNQDIKISIAASDPIAAGRATADALRQQRIAAHNSQSAAKL</sequence>
<accession>A0ABQ7JN46</accession>
<reference evidence="1 2" key="1">
    <citation type="journal article" date="2020" name="Fungal Divers.">
        <title>Resolving the Mortierellaceae phylogeny through synthesis of multi-gene phylogenetics and phylogenomics.</title>
        <authorList>
            <person name="Vandepol N."/>
            <person name="Liber J."/>
            <person name="Desiro A."/>
            <person name="Na H."/>
            <person name="Kennedy M."/>
            <person name="Barry K."/>
            <person name="Grigoriev I.V."/>
            <person name="Miller A.N."/>
            <person name="O'Donnell K."/>
            <person name="Stajich J.E."/>
            <person name="Bonito G."/>
        </authorList>
    </citation>
    <scope>NUCLEOTIDE SEQUENCE [LARGE SCALE GENOMIC DNA]</scope>
    <source>
        <strain evidence="1 2">AD045</strain>
    </source>
</reference>
<proteinExistence type="predicted"/>
<name>A0ABQ7JN46_9FUNG</name>
<protein>
    <recommendedName>
        <fullName evidence="3">Phage tail tape measure protein</fullName>
    </recommendedName>
</protein>
<gene>
    <name evidence="1" type="ORF">BGZ96_000971</name>
</gene>